<keyword evidence="7" id="KW-0540">Nuclease</keyword>
<feature type="domain" description="PRORP" evidence="16">
    <location>
        <begin position="449"/>
        <end position="596"/>
    </location>
</feature>
<reference evidence="18 19" key="1">
    <citation type="submission" date="2025-04" db="UniProtKB">
        <authorList>
            <consortium name="RefSeq"/>
        </authorList>
    </citation>
    <scope>IDENTIFICATION</scope>
    <source>
        <tissue evidence="18 19">Kidney</tissue>
    </source>
</reference>
<evidence type="ECO:0000313" key="17">
    <source>
        <dbReference type="Proteomes" id="UP000515202"/>
    </source>
</evidence>
<dbReference type="RefSeq" id="XP_023378117.1">
    <property type="nucleotide sequence ID" value="XM_023522349.1"/>
</dbReference>
<gene>
    <name evidence="18 19 20" type="primary">KIAA0391</name>
</gene>
<keyword evidence="6" id="KW-0819">tRNA processing</keyword>
<evidence type="ECO:0000256" key="11">
    <source>
        <dbReference type="ARBA" id="ARBA00022842"/>
    </source>
</evidence>
<keyword evidence="9" id="KW-0378">Hydrolase</keyword>
<comment type="subcellular location">
    <subcellularLocation>
        <location evidence="3">Mitochondrion</location>
    </subcellularLocation>
</comment>
<evidence type="ECO:0000259" key="16">
    <source>
        <dbReference type="Pfam" id="PF16953"/>
    </source>
</evidence>
<evidence type="ECO:0000256" key="2">
    <source>
        <dbReference type="ARBA" id="ARBA00001946"/>
    </source>
</evidence>
<comment type="catalytic activity">
    <reaction evidence="1">
        <text>Endonucleolytic cleavage of RNA, removing 5'-extranucleotides from tRNA precursor.</text>
        <dbReference type="EC" id="3.1.26.5"/>
    </reaction>
</comment>
<evidence type="ECO:0000313" key="19">
    <source>
        <dbReference type="RefSeq" id="XP_023378116.1"/>
    </source>
</evidence>
<dbReference type="CTD" id="9692"/>
<dbReference type="RefSeq" id="XP_023378115.1">
    <property type="nucleotide sequence ID" value="XM_023522347.1"/>
</dbReference>
<evidence type="ECO:0000256" key="7">
    <source>
        <dbReference type="ARBA" id="ARBA00022722"/>
    </source>
</evidence>
<dbReference type="AlphaFoldDB" id="A0A6P6BSR0"/>
<dbReference type="InterPro" id="IPR031595">
    <property type="entry name" value="PRORP_C"/>
</dbReference>
<protein>
    <recommendedName>
        <fullName evidence="14">Mitochondrial ribonuclease P catalytic subunit</fullName>
        <ecNumber evidence="5">3.1.26.5</ecNumber>
    </recommendedName>
    <alternativeName>
        <fullName evidence="15">Mitochondrial ribonuclease P protein 3</fullName>
    </alternativeName>
</protein>
<dbReference type="Pfam" id="PF16953">
    <property type="entry name" value="PRORP"/>
    <property type="match status" value="2"/>
</dbReference>
<keyword evidence="11" id="KW-0460">Magnesium</keyword>
<evidence type="ECO:0000256" key="1">
    <source>
        <dbReference type="ARBA" id="ARBA00000928"/>
    </source>
</evidence>
<dbReference type="GO" id="GO:0004526">
    <property type="term" value="F:ribonuclease P activity"/>
    <property type="evidence" value="ECO:0007669"/>
    <property type="project" value="UniProtKB-EC"/>
</dbReference>
<evidence type="ECO:0000256" key="14">
    <source>
        <dbReference type="ARBA" id="ARBA00044536"/>
    </source>
</evidence>
<dbReference type="GeneID" id="105303210"/>
<dbReference type="GO" id="GO:0001682">
    <property type="term" value="P:tRNA 5'-leader removal"/>
    <property type="evidence" value="ECO:0007669"/>
    <property type="project" value="TreeGrafter"/>
</dbReference>
<dbReference type="Proteomes" id="UP000515202">
    <property type="component" value="Unplaced"/>
</dbReference>
<dbReference type="GO" id="GO:0046872">
    <property type="term" value="F:metal ion binding"/>
    <property type="evidence" value="ECO:0007669"/>
    <property type="project" value="UniProtKB-KW"/>
</dbReference>
<proteinExistence type="inferred from homology"/>
<evidence type="ECO:0000256" key="8">
    <source>
        <dbReference type="ARBA" id="ARBA00022723"/>
    </source>
</evidence>
<evidence type="ECO:0000313" key="20">
    <source>
        <dbReference type="RefSeq" id="XP_023378117.1"/>
    </source>
</evidence>
<comment type="similarity">
    <text evidence="4">Belongs to the PPR family. P subfamily.</text>
</comment>
<evidence type="ECO:0000313" key="18">
    <source>
        <dbReference type="RefSeq" id="XP_023378115.1"/>
    </source>
</evidence>
<dbReference type="PANTHER" id="PTHR13547:SF1">
    <property type="entry name" value="MITOCHONDRIAL RIBONUCLEASE P CATALYTIC SUBUNIT"/>
    <property type="match status" value="1"/>
</dbReference>
<dbReference type="Gene3D" id="1.25.40.10">
    <property type="entry name" value="Tetratricopeptide repeat domain"/>
    <property type="match status" value="1"/>
</dbReference>
<evidence type="ECO:0000256" key="4">
    <source>
        <dbReference type="ARBA" id="ARBA00007626"/>
    </source>
</evidence>
<accession>A0A6P6BSR0</accession>
<dbReference type="InterPro" id="IPR011990">
    <property type="entry name" value="TPR-like_helical_dom_sf"/>
</dbReference>
<comment type="cofactor">
    <cofactor evidence="2">
        <name>Mg(2+)</name>
        <dbReference type="ChEBI" id="CHEBI:18420"/>
    </cofactor>
</comment>
<dbReference type="Gene3D" id="3.40.50.11980">
    <property type="match status" value="1"/>
</dbReference>
<dbReference type="CDD" id="cd18718">
    <property type="entry name" value="PIN_PRORP"/>
    <property type="match status" value="1"/>
</dbReference>
<dbReference type="OrthoDB" id="46913at2759"/>
<dbReference type="InterPro" id="IPR033495">
    <property type="entry name" value="MRPP3_PIN_dom"/>
</dbReference>
<dbReference type="PANTHER" id="PTHR13547">
    <property type="match status" value="1"/>
</dbReference>
<evidence type="ECO:0000256" key="5">
    <source>
        <dbReference type="ARBA" id="ARBA00012179"/>
    </source>
</evidence>
<keyword evidence="17" id="KW-1185">Reference proteome</keyword>
<keyword evidence="8" id="KW-0479">Metal-binding</keyword>
<name>A0A6P6BSR0_PTEVA</name>
<dbReference type="GO" id="GO:0097745">
    <property type="term" value="P:mitochondrial tRNA 5'-end processing"/>
    <property type="evidence" value="ECO:0007669"/>
    <property type="project" value="TreeGrafter"/>
</dbReference>
<dbReference type="RefSeq" id="XP_023378116.1">
    <property type="nucleotide sequence ID" value="XM_023522348.1"/>
</dbReference>
<sequence length="625" mass="71978">MTFCFTGVRSFPKLWKSNSYLGLCPGHSYMSLFPKDCYGIRNQHKWFSLKTASPQNTKATNLPIAKARYRRKGNESCNKQVSPESSHLFAAGAAKKRAQMNPQSKDHALPPVKNIIQLPTKPLNSEEWDKLQEDFKGKANFEDWIISQMAHYNSSVDVAKSLLAWVAAKNNGIVGYNLLVKYLYLCVFHKQTSEVFDIYEIMKARYKSLESGGTSLLIRGLIHSDRWREALLLLKDIKKVMTPSKKNYNDCIQGALLHQDVNTAWNLYQELLCQDLIPMMETLKAFFDFGKGIKDDQYSNKLLDILLYLRNNQLYPGESFAQSIKTWFESVPGEQWKGRFTTIQRSGQCLGCGKTIESIHLSPEEYEYLKGKIMRDVIDGGDQYKKTTPQELKRFKNFVKYCPPFDIVIDGLNVAKMFPKARESQVGSKFQEVRNHVLFIFMSSSAEDSTWIRLLNVVSQLAKQNLQVLVLGRKHMLTPCARWRKDEMEKVQKQASCFFADNISEDDPFLLYATLHSGSHCKFITKDLMRDHKACLPDAKTQRLFFKWQQGHQLAIINRLPGSKITFQHILSYDTVVQTTGDSWHIPYDEDLVERVVSWPRRKEWGLPLHKTSSFGSGYSRSSER</sequence>
<evidence type="ECO:0000256" key="10">
    <source>
        <dbReference type="ARBA" id="ARBA00022833"/>
    </source>
</evidence>
<evidence type="ECO:0000256" key="13">
    <source>
        <dbReference type="ARBA" id="ARBA00023128"/>
    </source>
</evidence>
<keyword evidence="10" id="KW-0862">Zinc</keyword>
<evidence type="ECO:0000256" key="6">
    <source>
        <dbReference type="ARBA" id="ARBA00022694"/>
    </source>
</evidence>
<keyword evidence="13" id="KW-0496">Mitochondrion</keyword>
<evidence type="ECO:0000256" key="9">
    <source>
        <dbReference type="ARBA" id="ARBA00022801"/>
    </source>
</evidence>
<keyword evidence="12" id="KW-0809">Transit peptide</keyword>
<dbReference type="GO" id="GO:0030678">
    <property type="term" value="C:mitochondrial ribonuclease P complex"/>
    <property type="evidence" value="ECO:0007669"/>
    <property type="project" value="TreeGrafter"/>
</dbReference>
<feature type="domain" description="PRORP" evidence="16">
    <location>
        <begin position="343"/>
        <end position="434"/>
    </location>
</feature>
<dbReference type="FunFam" id="1.25.40.10:FF:000276">
    <property type="entry name" value="Mitochondrial ribonuclease P catalytic subunit"/>
    <property type="match status" value="1"/>
</dbReference>
<organism evidence="17 20">
    <name type="scientific">Pteropus vampyrus</name>
    <name type="common">Large flying fox</name>
    <dbReference type="NCBI Taxonomy" id="132908"/>
    <lineage>
        <taxon>Eukaryota</taxon>
        <taxon>Metazoa</taxon>
        <taxon>Chordata</taxon>
        <taxon>Craniata</taxon>
        <taxon>Vertebrata</taxon>
        <taxon>Euteleostomi</taxon>
        <taxon>Mammalia</taxon>
        <taxon>Eutheria</taxon>
        <taxon>Laurasiatheria</taxon>
        <taxon>Chiroptera</taxon>
        <taxon>Yinpterochiroptera</taxon>
        <taxon>Pteropodoidea</taxon>
        <taxon>Pteropodidae</taxon>
        <taxon>Pteropodinae</taxon>
        <taxon>Pteropus</taxon>
    </lineage>
</organism>
<evidence type="ECO:0000256" key="12">
    <source>
        <dbReference type="ARBA" id="ARBA00022946"/>
    </source>
</evidence>
<evidence type="ECO:0000256" key="3">
    <source>
        <dbReference type="ARBA" id="ARBA00004173"/>
    </source>
</evidence>
<evidence type="ECO:0000256" key="15">
    <source>
        <dbReference type="ARBA" id="ARBA00044559"/>
    </source>
</evidence>
<dbReference type="EC" id="3.1.26.5" evidence="5"/>